<comment type="caution">
    <text evidence="1">The sequence shown here is derived from an EMBL/GenBank/DDBJ whole genome shotgun (WGS) entry which is preliminary data.</text>
</comment>
<name>A0A7X4W1I7_9GAMM</name>
<accession>A0A7X4W1I7</accession>
<keyword evidence="2" id="KW-1185">Reference proteome</keyword>
<sequence length="461" mass="51594">MSPRDYHWLAPVQRMIGLLILSLQVSFSPLATAFHDGSDESQHLDLYSAEDDEVQLFDHVVYLTNEESEELFSFVSGQDETEPGSPFLTLYLERLPLSLEGLNSGNILAAAVTPPESLYHDLWDDTLWQPNAKERLAWDGLLHHVNALEETDDGWQLRLERAVLADAIKQGTLVVEASTMIRSREEMFGLESYIYQEGGHYRKVSWNTANMHCTPGRFQVDTVENIELPYGVNADIAYSAVLHMTYALMFDNGQTEHAELDAEICQAGSLKLRADNEVDKEWLLWKGRSRPKVFRVGWLPIVARAGGSLTYGLNASAELEQQDPILLKHHLQRQVSRSQGSWSLTGPELTPPAFHVPDPSLYTDVETTSKLVPQLEVILYGLAGPYIQAAGTTTLGWHSDPFGPSLSAGLTLQAGIQQAHPVITLCQQDECEKTLGNCEWEWDFDQLAFNGPGCEWGERLE</sequence>
<dbReference type="Proteomes" id="UP000448235">
    <property type="component" value="Unassembled WGS sequence"/>
</dbReference>
<dbReference type="AlphaFoldDB" id="A0A7X4W1I7"/>
<evidence type="ECO:0000313" key="2">
    <source>
        <dbReference type="Proteomes" id="UP000448235"/>
    </source>
</evidence>
<dbReference type="EMBL" id="WUTS01000001">
    <property type="protein sequence ID" value="NAW12968.1"/>
    <property type="molecule type" value="Genomic_DNA"/>
</dbReference>
<evidence type="ECO:0000313" key="1">
    <source>
        <dbReference type="EMBL" id="NAW12968.1"/>
    </source>
</evidence>
<organism evidence="1 2">
    <name type="scientific">Halomonas icarae</name>
    <dbReference type="NCBI Taxonomy" id="2691040"/>
    <lineage>
        <taxon>Bacteria</taxon>
        <taxon>Pseudomonadati</taxon>
        <taxon>Pseudomonadota</taxon>
        <taxon>Gammaproteobacteria</taxon>
        <taxon>Oceanospirillales</taxon>
        <taxon>Halomonadaceae</taxon>
        <taxon>Halomonas</taxon>
    </lineage>
</organism>
<proteinExistence type="predicted"/>
<dbReference type="RefSeq" id="WP_161423323.1">
    <property type="nucleotide sequence ID" value="NZ_JARWMY010000004.1"/>
</dbReference>
<gene>
    <name evidence="1" type="ORF">GRB80_08920</name>
</gene>
<protein>
    <submittedName>
        <fullName evidence="1">Uncharacterized protein</fullName>
    </submittedName>
</protein>
<reference evidence="1 2" key="1">
    <citation type="submission" date="2019-12" db="EMBL/GenBank/DDBJ databases">
        <title>Draft genome sequencing of Halomonas icarensis D1-1.</title>
        <authorList>
            <person name="Pandiyan K."/>
            <person name="Kushwaha P."/>
            <person name="Gowdham M."/>
            <person name="Chakdar H."/>
            <person name="Singh A."/>
            <person name="Kumar M."/>
            <person name="Saxena A.K."/>
        </authorList>
    </citation>
    <scope>NUCLEOTIDE SEQUENCE [LARGE SCALE GENOMIC DNA]</scope>
    <source>
        <strain evidence="1 2">D1-1</strain>
    </source>
</reference>